<dbReference type="AlphaFoldDB" id="A0A645AVH0"/>
<evidence type="ECO:0000256" key="7">
    <source>
        <dbReference type="ARBA" id="ARBA00049158"/>
    </source>
</evidence>
<dbReference type="NCBIfam" id="TIGR01856">
    <property type="entry name" value="hisJ_fam"/>
    <property type="match status" value="1"/>
</dbReference>
<dbReference type="SUPFAM" id="SSF89550">
    <property type="entry name" value="PHP domain-like"/>
    <property type="match status" value="1"/>
</dbReference>
<evidence type="ECO:0000256" key="5">
    <source>
        <dbReference type="ARBA" id="ARBA00022801"/>
    </source>
</evidence>
<dbReference type="EC" id="3.1.3.15" evidence="3"/>
<comment type="caution">
    <text evidence="9">The sequence shown here is derived from an EMBL/GenBank/DDBJ whole genome shotgun (WGS) entry which is preliminary data.</text>
</comment>
<evidence type="ECO:0000256" key="6">
    <source>
        <dbReference type="ARBA" id="ARBA00023102"/>
    </source>
</evidence>
<dbReference type="Pfam" id="PF02811">
    <property type="entry name" value="PHP"/>
    <property type="match status" value="1"/>
</dbReference>
<evidence type="ECO:0000256" key="4">
    <source>
        <dbReference type="ARBA" id="ARBA00022605"/>
    </source>
</evidence>
<dbReference type="Gene3D" id="3.20.20.140">
    <property type="entry name" value="Metal-dependent hydrolases"/>
    <property type="match status" value="1"/>
</dbReference>
<comment type="similarity">
    <text evidence="2">Belongs to the PHP hydrolase family. HisK subfamily.</text>
</comment>
<evidence type="ECO:0000313" key="9">
    <source>
        <dbReference type="EMBL" id="MPM56796.1"/>
    </source>
</evidence>
<dbReference type="PANTHER" id="PTHR21039:SF0">
    <property type="entry name" value="HISTIDINOL-PHOSPHATASE"/>
    <property type="match status" value="1"/>
</dbReference>
<dbReference type="NCBIfam" id="NF004086">
    <property type="entry name" value="PRK05588.1"/>
    <property type="match status" value="1"/>
</dbReference>
<evidence type="ECO:0000256" key="3">
    <source>
        <dbReference type="ARBA" id="ARBA00013085"/>
    </source>
</evidence>
<comment type="catalytic activity">
    <reaction evidence="7">
        <text>L-histidinol phosphate + H2O = L-histidinol + phosphate</text>
        <dbReference type="Rhea" id="RHEA:14465"/>
        <dbReference type="ChEBI" id="CHEBI:15377"/>
        <dbReference type="ChEBI" id="CHEBI:43474"/>
        <dbReference type="ChEBI" id="CHEBI:57699"/>
        <dbReference type="ChEBI" id="CHEBI:57980"/>
        <dbReference type="EC" id="3.1.3.15"/>
    </reaction>
</comment>
<dbReference type="InterPro" id="IPR016195">
    <property type="entry name" value="Pol/histidinol_Pase-like"/>
</dbReference>
<accession>A0A645AVH0</accession>
<proteinExistence type="inferred from homology"/>
<evidence type="ECO:0000256" key="2">
    <source>
        <dbReference type="ARBA" id="ARBA00009152"/>
    </source>
</evidence>
<dbReference type="PANTHER" id="PTHR21039">
    <property type="entry name" value="HISTIDINOL PHOSPHATASE-RELATED"/>
    <property type="match status" value="1"/>
</dbReference>
<feature type="domain" description="PHP" evidence="8">
    <location>
        <begin position="4"/>
        <end position="187"/>
    </location>
</feature>
<evidence type="ECO:0000259" key="8">
    <source>
        <dbReference type="Pfam" id="PF02811"/>
    </source>
</evidence>
<dbReference type="EMBL" id="VSSQ01015933">
    <property type="protein sequence ID" value="MPM56796.1"/>
    <property type="molecule type" value="Genomic_DNA"/>
</dbReference>
<evidence type="ECO:0000256" key="1">
    <source>
        <dbReference type="ARBA" id="ARBA00004970"/>
    </source>
</evidence>
<name>A0A645AVH0_9ZZZZ</name>
<keyword evidence="4" id="KW-0028">Amino-acid biosynthesis</keyword>
<organism evidence="9">
    <name type="scientific">bioreactor metagenome</name>
    <dbReference type="NCBI Taxonomy" id="1076179"/>
    <lineage>
        <taxon>unclassified sequences</taxon>
        <taxon>metagenomes</taxon>
        <taxon>ecological metagenomes</taxon>
    </lineage>
</organism>
<dbReference type="UniPathway" id="UPA00031">
    <property type="reaction ID" value="UER00013"/>
</dbReference>
<protein>
    <recommendedName>
        <fullName evidence="3">histidinol-phosphatase</fullName>
        <ecNumber evidence="3">3.1.3.15</ecNumber>
    </recommendedName>
</protein>
<gene>
    <name evidence="9" type="primary">hisK_19</name>
    <name evidence="9" type="ORF">SDC9_103611</name>
</gene>
<comment type="pathway">
    <text evidence="1">Amino-acid biosynthesis; L-histidine biosynthesis; L-histidine from 5-phospho-alpha-D-ribose 1-diphosphate: step 8/9.</text>
</comment>
<dbReference type="InterPro" id="IPR010140">
    <property type="entry name" value="Histidinol_P_phosphatase_HisJ"/>
</dbReference>
<dbReference type="GO" id="GO:0000105">
    <property type="term" value="P:L-histidine biosynthetic process"/>
    <property type="evidence" value="ECO:0007669"/>
    <property type="project" value="UniProtKB-UniPathway"/>
</dbReference>
<reference evidence="9" key="1">
    <citation type="submission" date="2019-08" db="EMBL/GenBank/DDBJ databases">
        <authorList>
            <person name="Kucharzyk K."/>
            <person name="Murdoch R.W."/>
            <person name="Higgins S."/>
            <person name="Loffler F."/>
        </authorList>
    </citation>
    <scope>NUCLEOTIDE SEQUENCE</scope>
</reference>
<keyword evidence="5 9" id="KW-0378">Hydrolase</keyword>
<dbReference type="GO" id="GO:0004401">
    <property type="term" value="F:histidinol-phosphatase activity"/>
    <property type="evidence" value="ECO:0007669"/>
    <property type="project" value="UniProtKB-EC"/>
</dbReference>
<keyword evidence="6" id="KW-0368">Histidine biosynthesis</keyword>
<dbReference type="GO" id="GO:0005737">
    <property type="term" value="C:cytoplasm"/>
    <property type="evidence" value="ECO:0007669"/>
    <property type="project" value="TreeGrafter"/>
</dbReference>
<sequence length="256" mass="29815">MIFDTHTHTSFSSDSKMDIKDAINKAKALGIGLIITDHMDLNYPEKDKFKFNVDDYFKTYEAYKSPSLLLGIELGMDTGYEKENASLIKSYNFDQVIGSQHFLHGFDIYDPSLYDSKTKEELFRDYFLEIIASLKTHNYIDILGHIDFISRYCPFEDKEIYYRDYHDYIDEIIKLCISYGISMEINTRRLGTPVAFDSLINIYKRYKELGGTYVTIGSDAHYAEYIGSNINKGFAIAETLDLTPIYFKDRKPEYMK</sequence>
<dbReference type="InterPro" id="IPR004013">
    <property type="entry name" value="PHP_dom"/>
</dbReference>